<sequence length="133" mass="15567">MIVLICSISVFAHVCMYEDESSRLANDCFNPMRCDILHIDTVAVKKMDENDDNKVLHGKNESLHLRRVWVQFYIPILSPILNLNSHKRSNNWRTKMWTEEKELFDSVENISDFGLLAFAAEFAWCENSKNLEK</sequence>
<feature type="signal peptide" evidence="1">
    <location>
        <begin position="1"/>
        <end position="17"/>
    </location>
</feature>
<proteinExistence type="predicted"/>
<evidence type="ECO:0000256" key="1">
    <source>
        <dbReference type="SAM" id="SignalP"/>
    </source>
</evidence>
<comment type="caution">
    <text evidence="2">The sequence shown here is derived from an EMBL/GenBank/DDBJ whole genome shotgun (WGS) entry which is preliminary data.</text>
</comment>
<protein>
    <submittedName>
        <fullName evidence="2">Uncharacterized protein</fullName>
    </submittedName>
</protein>
<dbReference type="AlphaFoldDB" id="A0A016UQY0"/>
<name>A0A016UQY0_9BILA</name>
<feature type="chain" id="PRO_5001489088" evidence="1">
    <location>
        <begin position="18"/>
        <end position="133"/>
    </location>
</feature>
<evidence type="ECO:0000313" key="3">
    <source>
        <dbReference type="Proteomes" id="UP000024635"/>
    </source>
</evidence>
<gene>
    <name evidence="2" type="primary">Acey_s0031.g2356</name>
    <name evidence="2" type="ORF">Y032_0031g2356</name>
</gene>
<dbReference type="EMBL" id="JARK01001367">
    <property type="protein sequence ID" value="EYC17252.1"/>
    <property type="molecule type" value="Genomic_DNA"/>
</dbReference>
<organism evidence="2 3">
    <name type="scientific">Ancylostoma ceylanicum</name>
    <dbReference type="NCBI Taxonomy" id="53326"/>
    <lineage>
        <taxon>Eukaryota</taxon>
        <taxon>Metazoa</taxon>
        <taxon>Ecdysozoa</taxon>
        <taxon>Nematoda</taxon>
        <taxon>Chromadorea</taxon>
        <taxon>Rhabditida</taxon>
        <taxon>Rhabditina</taxon>
        <taxon>Rhabditomorpha</taxon>
        <taxon>Strongyloidea</taxon>
        <taxon>Ancylostomatidae</taxon>
        <taxon>Ancylostomatinae</taxon>
        <taxon>Ancylostoma</taxon>
    </lineage>
</organism>
<keyword evidence="3" id="KW-1185">Reference proteome</keyword>
<reference evidence="3" key="1">
    <citation type="journal article" date="2015" name="Nat. Genet.">
        <title>The genome and transcriptome of the zoonotic hookworm Ancylostoma ceylanicum identify infection-specific gene families.</title>
        <authorList>
            <person name="Schwarz E.M."/>
            <person name="Hu Y."/>
            <person name="Antoshechkin I."/>
            <person name="Miller M.M."/>
            <person name="Sternberg P.W."/>
            <person name="Aroian R.V."/>
        </authorList>
    </citation>
    <scope>NUCLEOTIDE SEQUENCE</scope>
    <source>
        <strain evidence="3">HY135</strain>
    </source>
</reference>
<accession>A0A016UQY0</accession>
<keyword evidence="1" id="KW-0732">Signal</keyword>
<evidence type="ECO:0000313" key="2">
    <source>
        <dbReference type="EMBL" id="EYC17252.1"/>
    </source>
</evidence>
<dbReference type="Proteomes" id="UP000024635">
    <property type="component" value="Unassembled WGS sequence"/>
</dbReference>